<proteinExistence type="predicted"/>
<protein>
    <submittedName>
        <fullName evidence="1">Uncharacterized protein</fullName>
    </submittedName>
</protein>
<dbReference type="AlphaFoldDB" id="A0A0F9RSV5"/>
<name>A0A0F9RSV5_9ZZZZ</name>
<comment type="caution">
    <text evidence="1">The sequence shown here is derived from an EMBL/GenBank/DDBJ whole genome shotgun (WGS) entry which is preliminary data.</text>
</comment>
<accession>A0A0F9RSV5</accession>
<reference evidence="1" key="1">
    <citation type="journal article" date="2015" name="Nature">
        <title>Complex archaea that bridge the gap between prokaryotes and eukaryotes.</title>
        <authorList>
            <person name="Spang A."/>
            <person name="Saw J.H."/>
            <person name="Jorgensen S.L."/>
            <person name="Zaremba-Niedzwiedzka K."/>
            <person name="Martijn J."/>
            <person name="Lind A.E."/>
            <person name="van Eijk R."/>
            <person name="Schleper C."/>
            <person name="Guy L."/>
            <person name="Ettema T.J."/>
        </authorList>
    </citation>
    <scope>NUCLEOTIDE SEQUENCE</scope>
</reference>
<dbReference type="EMBL" id="LAZR01000997">
    <property type="protein sequence ID" value="KKN52952.1"/>
    <property type="molecule type" value="Genomic_DNA"/>
</dbReference>
<organism evidence="1">
    <name type="scientific">marine sediment metagenome</name>
    <dbReference type="NCBI Taxonomy" id="412755"/>
    <lineage>
        <taxon>unclassified sequences</taxon>
        <taxon>metagenomes</taxon>
        <taxon>ecological metagenomes</taxon>
    </lineage>
</organism>
<dbReference type="Gene3D" id="3.40.91.30">
    <property type="match status" value="1"/>
</dbReference>
<gene>
    <name evidence="1" type="ORF">LCGC14_0607530</name>
</gene>
<evidence type="ECO:0000313" key="1">
    <source>
        <dbReference type="EMBL" id="KKN52952.1"/>
    </source>
</evidence>
<dbReference type="Pfam" id="PF06356">
    <property type="entry name" value="DUF1064"/>
    <property type="match status" value="1"/>
</dbReference>
<sequence>MKPKVSDEEIIHSYTQTGNIWKTGEAVGLCGQSVWERLKKLGIQLSIRHWTADEIEGLRQLYSVGSDEPIYLTRYANSIGRRKSDVCRKAKELGLATSYSRKKSPEYCKALGIRTREWIKQHGLPRGYREIRVCPICGKFFEVPSSAKQVCCSYSCATRKRFKGVNMYSRSKGGKREDLDGQYFRSNYEANYARFLNFLMANGEPIEKWEFEPDTFEFKKIKKGTRFYTPDFKIYYKDEHIEYHEVKGWDYTKGITQRKRFAKYFPHLKLLVVDGDFFKDIKRKGMDKLIPYWE</sequence>
<dbReference type="InterPro" id="IPR009414">
    <property type="entry name" value="DUF1064"/>
</dbReference>